<dbReference type="Proteomes" id="UP000247409">
    <property type="component" value="Unassembled WGS sequence"/>
</dbReference>
<organism evidence="3 4">
    <name type="scientific">Gracilariopsis chorda</name>
    <dbReference type="NCBI Taxonomy" id="448386"/>
    <lineage>
        <taxon>Eukaryota</taxon>
        <taxon>Rhodophyta</taxon>
        <taxon>Florideophyceae</taxon>
        <taxon>Rhodymeniophycidae</taxon>
        <taxon>Gracilariales</taxon>
        <taxon>Gracilariaceae</taxon>
        <taxon>Gracilariopsis</taxon>
    </lineage>
</organism>
<feature type="region of interest" description="Disordered" evidence="1">
    <location>
        <begin position="138"/>
        <end position="165"/>
    </location>
</feature>
<evidence type="ECO:0000313" key="3">
    <source>
        <dbReference type="EMBL" id="PXF45220.1"/>
    </source>
</evidence>
<comment type="caution">
    <text evidence="3">The sequence shown here is derived from an EMBL/GenBank/DDBJ whole genome shotgun (WGS) entry which is preliminary data.</text>
</comment>
<evidence type="ECO:0000313" key="2">
    <source>
        <dbReference type="EMBL" id="PXF39804.1"/>
    </source>
</evidence>
<proteinExistence type="predicted"/>
<dbReference type="AlphaFoldDB" id="A0A2V3IVR0"/>
<protein>
    <submittedName>
        <fullName evidence="3">Uncharacterized protein</fullName>
    </submittedName>
</protein>
<dbReference type="OrthoDB" id="10219at2759"/>
<name>A0A2V3IVR0_9FLOR</name>
<accession>A0A2V3IVR0</accession>
<dbReference type="EMBL" id="NBIV01000432">
    <property type="protein sequence ID" value="PXF39804.1"/>
    <property type="molecule type" value="Genomic_DNA"/>
</dbReference>
<evidence type="ECO:0000256" key="1">
    <source>
        <dbReference type="SAM" id="MobiDB-lite"/>
    </source>
</evidence>
<sequence>MLLMLQKFGQTEDLELAMLLDERPFYNFQPILCGGEPWRANGCLVEAMRCADLHGWAWLFVVYKSDPASQWGRHRVKVVSGGIILRAKLGDGGIETGQFERLRYEVLARGVFHNAIGIDSISDHPLISLAAIRRDPRSAKDEPTAITQDKVASRRNQEQGGKEQERVYTHRVLGLPEPQIPSKPGRYDEPCLVPKLLYGVEISRTLPKGNADKIYFGDGSGRDKLPPEKLVERYETTYQFLLTEYQRRPYVAHIMTRLGFTEGNIPGIETACMPYLRQVIQAFDGLANVTDCEVFN</sequence>
<evidence type="ECO:0000313" key="4">
    <source>
        <dbReference type="Proteomes" id="UP000247409"/>
    </source>
</evidence>
<keyword evidence="4" id="KW-1185">Reference proteome</keyword>
<dbReference type="EMBL" id="NBIV01000066">
    <property type="protein sequence ID" value="PXF45220.1"/>
    <property type="molecule type" value="Genomic_DNA"/>
</dbReference>
<reference evidence="3 4" key="1">
    <citation type="journal article" date="2018" name="Mol. Biol. Evol.">
        <title>Analysis of the draft genome of the red seaweed Gracilariopsis chorda provides insights into genome size evolution in Rhodophyta.</title>
        <authorList>
            <person name="Lee J."/>
            <person name="Yang E.C."/>
            <person name="Graf L."/>
            <person name="Yang J.H."/>
            <person name="Qiu H."/>
            <person name="Zel Zion U."/>
            <person name="Chan C.X."/>
            <person name="Stephens T.G."/>
            <person name="Weber A.P.M."/>
            <person name="Boo G.H."/>
            <person name="Boo S.M."/>
            <person name="Kim K.M."/>
            <person name="Shin Y."/>
            <person name="Jung M."/>
            <person name="Lee S.J."/>
            <person name="Yim H.S."/>
            <person name="Lee J.H."/>
            <person name="Bhattacharya D."/>
            <person name="Yoon H.S."/>
        </authorList>
    </citation>
    <scope>NUCLEOTIDE SEQUENCE [LARGE SCALE GENOMIC DNA]</scope>
    <source>
        <strain evidence="3 4">SKKU-2015</strain>
        <tissue evidence="3">Whole body</tissue>
    </source>
</reference>
<feature type="compositionally biased region" description="Basic and acidic residues" evidence="1">
    <location>
        <begin position="151"/>
        <end position="165"/>
    </location>
</feature>
<gene>
    <name evidence="3" type="ORF">BWQ96_04986</name>
    <name evidence="2" type="ORF">BWQ96_10484</name>
</gene>